<sequence length="299" mass="30800">MSYPPPPGNPSSPNPYPPQPPMPATPPPGAAVPPPVPAPWPPQAPPAGASGGGGGGRKALGSLLAVVGALLAIGGGALTAHAYSNAQQVVPNYEYGQVMWRDEPVDKVFPATLGGRGGYNGGLYDRKQVLWNRVGISPQTDCGKGLTRHTLKAAEDNGCKAVLRATYVDTTGNMVATVALVVLPGGPDGGGPKEKVVAAYEDKRDTEGAVAPYAVPGTLAAQWKDRNGAYVSAAYGENLPYVLGASIGSVDGHVAGVLPGEWGDYGGNDTDLESWHANAEDLVDLFRAHIDRLQTGDPR</sequence>
<feature type="region of interest" description="Disordered" evidence="1">
    <location>
        <begin position="1"/>
        <end position="55"/>
    </location>
</feature>
<keyword evidence="3" id="KW-1185">Reference proteome</keyword>
<name>A0ABN3GIW9_9ACTN</name>
<proteinExistence type="predicted"/>
<evidence type="ECO:0000256" key="1">
    <source>
        <dbReference type="SAM" id="MobiDB-lite"/>
    </source>
</evidence>
<gene>
    <name evidence="2" type="ORF">GCM10010246_46910</name>
</gene>
<dbReference type="Proteomes" id="UP001500253">
    <property type="component" value="Unassembled WGS sequence"/>
</dbReference>
<accession>A0ABN3GIW9</accession>
<organism evidence="2 3">
    <name type="scientific">Streptomyces cuspidosporus</name>
    <dbReference type="NCBI Taxonomy" id="66882"/>
    <lineage>
        <taxon>Bacteria</taxon>
        <taxon>Bacillati</taxon>
        <taxon>Actinomycetota</taxon>
        <taxon>Actinomycetes</taxon>
        <taxon>Kitasatosporales</taxon>
        <taxon>Streptomycetaceae</taxon>
        <taxon>Streptomyces</taxon>
    </lineage>
</organism>
<evidence type="ECO:0000313" key="2">
    <source>
        <dbReference type="EMBL" id="GAA2352806.1"/>
    </source>
</evidence>
<comment type="caution">
    <text evidence="2">The sequence shown here is derived from an EMBL/GenBank/DDBJ whole genome shotgun (WGS) entry which is preliminary data.</text>
</comment>
<dbReference type="EMBL" id="BAAASD010000021">
    <property type="protein sequence ID" value="GAA2352806.1"/>
    <property type="molecule type" value="Genomic_DNA"/>
</dbReference>
<evidence type="ECO:0000313" key="3">
    <source>
        <dbReference type="Proteomes" id="UP001500253"/>
    </source>
</evidence>
<protein>
    <submittedName>
        <fullName evidence="2">Uncharacterized protein</fullName>
    </submittedName>
</protein>
<feature type="compositionally biased region" description="Pro residues" evidence="1">
    <location>
        <begin position="1"/>
        <end position="45"/>
    </location>
</feature>
<reference evidence="2 3" key="1">
    <citation type="journal article" date="2019" name="Int. J. Syst. Evol. Microbiol.">
        <title>The Global Catalogue of Microorganisms (GCM) 10K type strain sequencing project: providing services to taxonomists for standard genome sequencing and annotation.</title>
        <authorList>
            <consortium name="The Broad Institute Genomics Platform"/>
            <consortium name="The Broad Institute Genome Sequencing Center for Infectious Disease"/>
            <person name="Wu L."/>
            <person name="Ma J."/>
        </authorList>
    </citation>
    <scope>NUCLEOTIDE SEQUENCE [LARGE SCALE GENOMIC DNA]</scope>
    <source>
        <strain evidence="2 3">JCM 4316</strain>
    </source>
</reference>